<gene>
    <name evidence="2" type="ORF">NPIL_155811</name>
</gene>
<feature type="compositionally biased region" description="Acidic residues" evidence="1">
    <location>
        <begin position="52"/>
        <end position="103"/>
    </location>
</feature>
<feature type="region of interest" description="Disordered" evidence="1">
    <location>
        <begin position="45"/>
        <end position="146"/>
    </location>
</feature>
<protein>
    <submittedName>
        <fullName evidence="2">Uncharacterized protein</fullName>
    </submittedName>
</protein>
<evidence type="ECO:0000313" key="2">
    <source>
        <dbReference type="EMBL" id="GFS54066.1"/>
    </source>
</evidence>
<sequence>MLSGSLKNPFTSMEMVSVNLKRPPTWILSYESNCIEEMVFRKKEVPEKQQVDEEEDSENEEVEEEGNEESSEEEDEKVEEEEVEEEEVEEEEVEEEEDIVDPDDATRGLASAAPRRSLSTTSQCRSRSTSPEEARKSDRRRRRDRK</sequence>
<feature type="compositionally biased region" description="Low complexity" evidence="1">
    <location>
        <begin position="115"/>
        <end position="129"/>
    </location>
</feature>
<accession>A0A8X6IR37</accession>
<comment type="caution">
    <text evidence="2">The sequence shown here is derived from an EMBL/GenBank/DDBJ whole genome shotgun (WGS) entry which is preliminary data.</text>
</comment>
<dbReference type="Proteomes" id="UP000887013">
    <property type="component" value="Unassembled WGS sequence"/>
</dbReference>
<organism evidence="2 3">
    <name type="scientific">Nephila pilipes</name>
    <name type="common">Giant wood spider</name>
    <name type="synonym">Nephila maculata</name>
    <dbReference type="NCBI Taxonomy" id="299642"/>
    <lineage>
        <taxon>Eukaryota</taxon>
        <taxon>Metazoa</taxon>
        <taxon>Ecdysozoa</taxon>
        <taxon>Arthropoda</taxon>
        <taxon>Chelicerata</taxon>
        <taxon>Arachnida</taxon>
        <taxon>Araneae</taxon>
        <taxon>Araneomorphae</taxon>
        <taxon>Entelegynae</taxon>
        <taxon>Araneoidea</taxon>
        <taxon>Nephilidae</taxon>
        <taxon>Nephila</taxon>
    </lineage>
</organism>
<dbReference type="AlphaFoldDB" id="A0A8X6IR37"/>
<dbReference type="EMBL" id="BMAW01046182">
    <property type="protein sequence ID" value="GFS54066.1"/>
    <property type="molecule type" value="Genomic_DNA"/>
</dbReference>
<keyword evidence="3" id="KW-1185">Reference proteome</keyword>
<evidence type="ECO:0000256" key="1">
    <source>
        <dbReference type="SAM" id="MobiDB-lite"/>
    </source>
</evidence>
<evidence type="ECO:0000313" key="3">
    <source>
        <dbReference type="Proteomes" id="UP000887013"/>
    </source>
</evidence>
<feature type="compositionally biased region" description="Basic residues" evidence="1">
    <location>
        <begin position="137"/>
        <end position="146"/>
    </location>
</feature>
<reference evidence="2" key="1">
    <citation type="submission" date="2020-08" db="EMBL/GenBank/DDBJ databases">
        <title>Multicomponent nature underlies the extraordinary mechanical properties of spider dragline silk.</title>
        <authorList>
            <person name="Kono N."/>
            <person name="Nakamura H."/>
            <person name="Mori M."/>
            <person name="Yoshida Y."/>
            <person name="Ohtoshi R."/>
            <person name="Malay A.D."/>
            <person name="Moran D.A.P."/>
            <person name="Tomita M."/>
            <person name="Numata K."/>
            <person name="Arakawa K."/>
        </authorList>
    </citation>
    <scope>NUCLEOTIDE SEQUENCE</scope>
</reference>
<proteinExistence type="predicted"/>
<name>A0A8X6IR37_NEPPI</name>